<geneLocation type="plasmid" evidence="1">
    <name>unnamed1</name>
</geneLocation>
<accession>A0A4P7LI01</accession>
<dbReference type="RefSeq" id="WP_135707053.1">
    <property type="nucleotide sequence ID" value="NZ_CP038636.1"/>
</dbReference>
<sequence>MIEILIHLLSDRESSGMPDCVLPGESRLRTPNNLFTWTGKTQFNAARHAAIGTIVGESALKLATMQHAWRC</sequence>
<name>A0A4P7LI01_9BURK</name>
<dbReference type="KEGG" id="cox:E0W60_33480"/>
<dbReference type="EMBL" id="CP038636">
    <property type="protein sequence ID" value="QBY55864.1"/>
    <property type="molecule type" value="Genomic_DNA"/>
</dbReference>
<dbReference type="Proteomes" id="UP000295294">
    <property type="component" value="Plasmid unnamed1"/>
</dbReference>
<keyword evidence="1" id="KW-0614">Plasmid</keyword>
<evidence type="ECO:0000313" key="1">
    <source>
        <dbReference type="EMBL" id="QBY55864.1"/>
    </source>
</evidence>
<dbReference type="AlphaFoldDB" id="A0A4P7LI01"/>
<organism evidence="1 2">
    <name type="scientific">Cupriavidus oxalaticus</name>
    <dbReference type="NCBI Taxonomy" id="96344"/>
    <lineage>
        <taxon>Bacteria</taxon>
        <taxon>Pseudomonadati</taxon>
        <taxon>Pseudomonadota</taxon>
        <taxon>Betaproteobacteria</taxon>
        <taxon>Burkholderiales</taxon>
        <taxon>Burkholderiaceae</taxon>
        <taxon>Cupriavidus</taxon>
    </lineage>
</organism>
<protein>
    <submittedName>
        <fullName evidence="1">Uncharacterized protein</fullName>
    </submittedName>
</protein>
<evidence type="ECO:0000313" key="2">
    <source>
        <dbReference type="Proteomes" id="UP000295294"/>
    </source>
</evidence>
<reference evidence="1 2" key="1">
    <citation type="submission" date="2019-03" db="EMBL/GenBank/DDBJ databases">
        <title>Efficiently degradation of phenoxyalkanoic acid herbicides by Cupriavidus oxalaticus strain X32.</title>
        <authorList>
            <person name="Sheng X."/>
        </authorList>
    </citation>
    <scope>NUCLEOTIDE SEQUENCE [LARGE SCALE GENOMIC DNA]</scope>
    <source>
        <strain evidence="1 2">X32</strain>
        <plasmid evidence="1 2">unnamed1</plasmid>
    </source>
</reference>
<proteinExistence type="predicted"/>
<gene>
    <name evidence="1" type="ORF">E0W60_33480</name>
</gene>